<keyword evidence="2 6" id="KW-0812">Transmembrane</keyword>
<dbReference type="PANTHER" id="PTHR10736">
    <property type="entry name" value="BESTROPHIN"/>
    <property type="match status" value="1"/>
</dbReference>
<feature type="transmembrane region" description="Helical" evidence="6">
    <location>
        <begin position="44"/>
        <end position="65"/>
    </location>
</feature>
<reference evidence="7 8" key="1">
    <citation type="submission" date="2024-08" db="EMBL/GenBank/DDBJ databases">
        <title>Gnathostoma spinigerum genome.</title>
        <authorList>
            <person name="Gonzalez-Bertolin B."/>
            <person name="Monzon S."/>
            <person name="Zaballos A."/>
            <person name="Jimenez P."/>
            <person name="Dekumyoy P."/>
            <person name="Varona S."/>
            <person name="Cuesta I."/>
            <person name="Sumanam S."/>
            <person name="Adisakwattana P."/>
            <person name="Gasser R.B."/>
            <person name="Hernandez-Gonzalez A."/>
            <person name="Young N.D."/>
            <person name="Perteguer M.J."/>
        </authorList>
    </citation>
    <scope>NUCLEOTIDE SEQUENCE [LARGE SCALE GENOMIC DNA]</scope>
    <source>
        <strain evidence="7">AL3</strain>
        <tissue evidence="7">Liver</tissue>
    </source>
</reference>
<keyword evidence="4 6" id="KW-0472">Membrane</keyword>
<keyword evidence="6" id="KW-1003">Cell membrane</keyword>
<comment type="similarity">
    <text evidence="5 6">Belongs to the anion channel-forming bestrophin (TC 1.A.46) family. Calcium-sensitive chloride channel subfamily.</text>
</comment>
<gene>
    <name evidence="7" type="ORF">AB6A40_000611</name>
</gene>
<dbReference type="Proteomes" id="UP001608902">
    <property type="component" value="Unassembled WGS sequence"/>
</dbReference>
<evidence type="ECO:0000313" key="7">
    <source>
        <dbReference type="EMBL" id="MFH4973902.1"/>
    </source>
</evidence>
<evidence type="ECO:0000256" key="1">
    <source>
        <dbReference type="ARBA" id="ARBA00004370"/>
    </source>
</evidence>
<dbReference type="Pfam" id="PF01062">
    <property type="entry name" value="Bestrophin"/>
    <property type="match status" value="1"/>
</dbReference>
<feature type="transmembrane region" description="Helical" evidence="6">
    <location>
        <begin position="77"/>
        <end position="97"/>
    </location>
</feature>
<comment type="caution">
    <text evidence="7">The sequence shown here is derived from an EMBL/GenBank/DDBJ whole genome shotgun (WGS) entry which is preliminary data.</text>
</comment>
<comment type="subcellular location">
    <subcellularLocation>
        <location evidence="6">Cell membrane</location>
        <topology evidence="6">Multi-pass membrane protein</topology>
    </subcellularLocation>
    <subcellularLocation>
        <location evidence="1">Membrane</location>
    </subcellularLocation>
</comment>
<keyword evidence="8" id="KW-1185">Reference proteome</keyword>
<dbReference type="GO" id="GO:0005254">
    <property type="term" value="F:chloride channel activity"/>
    <property type="evidence" value="ECO:0007669"/>
    <property type="project" value="UniProtKB-KW"/>
</dbReference>
<dbReference type="InterPro" id="IPR021134">
    <property type="entry name" value="Bestrophin-like"/>
</dbReference>
<protein>
    <recommendedName>
        <fullName evidence="6">Bestrophin homolog</fullName>
    </recommendedName>
</protein>
<proteinExistence type="inferred from homology"/>
<dbReference type="EMBL" id="JBGFUD010000179">
    <property type="protein sequence ID" value="MFH4973902.1"/>
    <property type="molecule type" value="Genomic_DNA"/>
</dbReference>
<evidence type="ECO:0000256" key="5">
    <source>
        <dbReference type="ARBA" id="ARBA00034769"/>
    </source>
</evidence>
<keyword evidence="6" id="KW-0407">Ion channel</keyword>
<sequence>MVYKMRKSGAIEADILMNCLLQEIRQFRHNLAQLCRYDWVPVPLAYSQVVILAVRLYFFLCLVIRQNVLESAAKKPTIVDLGIPFMTLMQFIFYMGWMKVAEALLNPLGEDEDDLELNYVIDRNLDVGIFLLFSLLVPQFLPEQ</sequence>
<evidence type="ECO:0000256" key="2">
    <source>
        <dbReference type="ARBA" id="ARBA00022692"/>
    </source>
</evidence>
<dbReference type="InterPro" id="IPR000615">
    <property type="entry name" value="Bestrophin"/>
</dbReference>
<organism evidence="7 8">
    <name type="scientific">Gnathostoma spinigerum</name>
    <dbReference type="NCBI Taxonomy" id="75299"/>
    <lineage>
        <taxon>Eukaryota</taxon>
        <taxon>Metazoa</taxon>
        <taxon>Ecdysozoa</taxon>
        <taxon>Nematoda</taxon>
        <taxon>Chromadorea</taxon>
        <taxon>Rhabditida</taxon>
        <taxon>Spirurina</taxon>
        <taxon>Gnathostomatomorpha</taxon>
        <taxon>Gnathostomatoidea</taxon>
        <taxon>Gnathostomatidae</taxon>
        <taxon>Gnathostoma</taxon>
    </lineage>
</organism>
<comment type="function">
    <text evidence="6">Forms chloride channels.</text>
</comment>
<dbReference type="PANTHER" id="PTHR10736:SF0">
    <property type="entry name" value="BESTROPHIN HOMOLOG"/>
    <property type="match status" value="1"/>
</dbReference>
<dbReference type="AlphaFoldDB" id="A0ABD6E4H8"/>
<evidence type="ECO:0000256" key="6">
    <source>
        <dbReference type="RuleBase" id="RU363126"/>
    </source>
</evidence>
<name>A0ABD6E4H8_9BILA</name>
<evidence type="ECO:0000256" key="3">
    <source>
        <dbReference type="ARBA" id="ARBA00022989"/>
    </source>
</evidence>
<keyword evidence="6" id="KW-0868">Chloride</keyword>
<evidence type="ECO:0000256" key="4">
    <source>
        <dbReference type="ARBA" id="ARBA00023136"/>
    </source>
</evidence>
<evidence type="ECO:0000313" key="8">
    <source>
        <dbReference type="Proteomes" id="UP001608902"/>
    </source>
</evidence>
<keyword evidence="3 6" id="KW-1133">Transmembrane helix</keyword>
<keyword evidence="6" id="KW-0406">Ion transport</keyword>
<keyword evidence="6" id="KW-0813">Transport</keyword>
<keyword evidence="6" id="KW-0869">Chloride channel</keyword>
<dbReference type="GO" id="GO:0005886">
    <property type="term" value="C:plasma membrane"/>
    <property type="evidence" value="ECO:0007669"/>
    <property type="project" value="UniProtKB-SubCell"/>
</dbReference>
<accession>A0ABD6E4H8</accession>
<dbReference type="GO" id="GO:0034707">
    <property type="term" value="C:chloride channel complex"/>
    <property type="evidence" value="ECO:0007669"/>
    <property type="project" value="UniProtKB-KW"/>
</dbReference>